<dbReference type="SMART" id="SM00490">
    <property type="entry name" value="HELICc"/>
    <property type="match status" value="1"/>
</dbReference>
<dbReference type="Pfam" id="PF00270">
    <property type="entry name" value="DEAD"/>
    <property type="match status" value="1"/>
</dbReference>
<feature type="region of interest" description="Disordered" evidence="6">
    <location>
        <begin position="678"/>
        <end position="707"/>
    </location>
</feature>
<dbReference type="GO" id="GO:0016787">
    <property type="term" value="F:hydrolase activity"/>
    <property type="evidence" value="ECO:0007669"/>
    <property type="project" value="UniProtKB-KW"/>
</dbReference>
<dbReference type="GO" id="GO:0005524">
    <property type="term" value="F:ATP binding"/>
    <property type="evidence" value="ECO:0007669"/>
    <property type="project" value="UniProtKB-KW"/>
</dbReference>
<dbReference type="Proteomes" id="UP000696573">
    <property type="component" value="Unassembled WGS sequence"/>
</dbReference>
<comment type="similarity">
    <text evidence="1">Belongs to the DEAD box helicase family. DEAH subfamily.</text>
</comment>
<evidence type="ECO:0000256" key="1">
    <source>
        <dbReference type="ARBA" id="ARBA00008792"/>
    </source>
</evidence>
<proteinExistence type="inferred from homology"/>
<gene>
    <name evidence="9" type="ORF">CRHIZ90672A_00015667</name>
</gene>
<dbReference type="EMBL" id="CABFNQ020000728">
    <property type="protein sequence ID" value="CAH0027487.1"/>
    <property type="molecule type" value="Genomic_DNA"/>
</dbReference>
<dbReference type="SMART" id="SM00487">
    <property type="entry name" value="DEXDc"/>
    <property type="match status" value="1"/>
</dbReference>
<feature type="domain" description="Helicase ATP-binding" evidence="7">
    <location>
        <begin position="54"/>
        <end position="221"/>
    </location>
</feature>
<feature type="domain" description="Helicase C-terminal" evidence="8">
    <location>
        <begin position="244"/>
        <end position="417"/>
    </location>
</feature>
<dbReference type="PROSITE" id="PS00690">
    <property type="entry name" value="DEAH_ATP_HELICASE"/>
    <property type="match status" value="1"/>
</dbReference>
<feature type="compositionally biased region" description="Basic and acidic residues" evidence="6">
    <location>
        <begin position="692"/>
        <end position="707"/>
    </location>
</feature>
<dbReference type="InterPro" id="IPR001650">
    <property type="entry name" value="Helicase_C-like"/>
</dbReference>
<evidence type="ECO:0000313" key="10">
    <source>
        <dbReference type="Proteomes" id="UP000696573"/>
    </source>
</evidence>
<dbReference type="InterPro" id="IPR027417">
    <property type="entry name" value="P-loop_NTPase"/>
</dbReference>
<dbReference type="GO" id="GO:0004386">
    <property type="term" value="F:helicase activity"/>
    <property type="evidence" value="ECO:0007669"/>
    <property type="project" value="UniProtKB-KW"/>
</dbReference>
<evidence type="ECO:0008006" key="11">
    <source>
        <dbReference type="Google" id="ProtNLM"/>
    </source>
</evidence>
<dbReference type="AlphaFoldDB" id="A0A9N9VQ34"/>
<evidence type="ECO:0000259" key="7">
    <source>
        <dbReference type="PROSITE" id="PS51192"/>
    </source>
</evidence>
<dbReference type="CDD" id="cd18791">
    <property type="entry name" value="SF2_C_RHA"/>
    <property type="match status" value="1"/>
</dbReference>
<evidence type="ECO:0000256" key="2">
    <source>
        <dbReference type="ARBA" id="ARBA00022741"/>
    </source>
</evidence>
<evidence type="ECO:0000259" key="8">
    <source>
        <dbReference type="PROSITE" id="PS51194"/>
    </source>
</evidence>
<dbReference type="GO" id="GO:1990904">
    <property type="term" value="C:ribonucleoprotein complex"/>
    <property type="evidence" value="ECO:0007669"/>
    <property type="project" value="UniProtKB-ARBA"/>
</dbReference>
<evidence type="ECO:0000313" key="9">
    <source>
        <dbReference type="EMBL" id="CAH0027487.1"/>
    </source>
</evidence>
<dbReference type="GO" id="GO:0003723">
    <property type="term" value="F:RNA binding"/>
    <property type="evidence" value="ECO:0007669"/>
    <property type="project" value="TreeGrafter"/>
</dbReference>
<organism evidence="9 10">
    <name type="scientific">Clonostachys rhizophaga</name>
    <dbReference type="NCBI Taxonomy" id="160324"/>
    <lineage>
        <taxon>Eukaryota</taxon>
        <taxon>Fungi</taxon>
        <taxon>Dikarya</taxon>
        <taxon>Ascomycota</taxon>
        <taxon>Pezizomycotina</taxon>
        <taxon>Sordariomycetes</taxon>
        <taxon>Hypocreomycetidae</taxon>
        <taxon>Hypocreales</taxon>
        <taxon>Bionectriaceae</taxon>
        <taxon>Clonostachys</taxon>
    </lineage>
</organism>
<name>A0A9N9VQ34_9HYPO</name>
<dbReference type="CDD" id="cd17917">
    <property type="entry name" value="DEXHc_RHA-like"/>
    <property type="match status" value="1"/>
</dbReference>
<evidence type="ECO:0000256" key="4">
    <source>
        <dbReference type="ARBA" id="ARBA00022806"/>
    </source>
</evidence>
<dbReference type="PANTHER" id="PTHR18934:SF99">
    <property type="entry name" value="ATP-DEPENDENT RNA HELICASE DHX37-RELATED"/>
    <property type="match status" value="1"/>
</dbReference>
<dbReference type="OrthoDB" id="10253254at2759"/>
<dbReference type="Gene3D" id="1.20.120.1080">
    <property type="match status" value="1"/>
</dbReference>
<dbReference type="Pfam" id="PF00271">
    <property type="entry name" value="Helicase_C"/>
    <property type="match status" value="1"/>
</dbReference>
<accession>A0A9N9VQ34</accession>
<reference evidence="9" key="1">
    <citation type="submission" date="2021-10" db="EMBL/GenBank/DDBJ databases">
        <authorList>
            <person name="Piombo E."/>
        </authorList>
    </citation>
    <scope>NUCLEOTIDE SEQUENCE</scope>
</reference>
<dbReference type="InterPro" id="IPR011545">
    <property type="entry name" value="DEAD/DEAH_box_helicase_dom"/>
</dbReference>
<evidence type="ECO:0000256" key="5">
    <source>
        <dbReference type="ARBA" id="ARBA00022840"/>
    </source>
</evidence>
<dbReference type="PROSITE" id="PS51192">
    <property type="entry name" value="HELICASE_ATP_BIND_1"/>
    <property type="match status" value="1"/>
</dbReference>
<dbReference type="Gene3D" id="3.40.50.300">
    <property type="entry name" value="P-loop containing nucleotide triphosphate hydrolases"/>
    <property type="match status" value="2"/>
</dbReference>
<dbReference type="PROSITE" id="PS51194">
    <property type="entry name" value="HELICASE_CTER"/>
    <property type="match status" value="1"/>
</dbReference>
<dbReference type="SUPFAM" id="SSF52540">
    <property type="entry name" value="P-loop containing nucleoside triphosphate hydrolases"/>
    <property type="match status" value="1"/>
</dbReference>
<keyword evidence="5" id="KW-0067">ATP-binding</keyword>
<keyword evidence="3" id="KW-0378">Hydrolase</keyword>
<dbReference type="PANTHER" id="PTHR18934">
    <property type="entry name" value="ATP-DEPENDENT RNA HELICASE"/>
    <property type="match status" value="1"/>
</dbReference>
<keyword evidence="4" id="KW-0347">Helicase</keyword>
<evidence type="ECO:0000256" key="3">
    <source>
        <dbReference type="ARBA" id="ARBA00022801"/>
    </source>
</evidence>
<keyword evidence="2" id="KW-0547">Nucleotide-binding</keyword>
<dbReference type="InterPro" id="IPR002464">
    <property type="entry name" value="DNA/RNA_helicase_DEAH_CS"/>
</dbReference>
<keyword evidence="10" id="KW-1185">Reference proteome</keyword>
<evidence type="ECO:0000256" key="6">
    <source>
        <dbReference type="SAM" id="MobiDB-lite"/>
    </source>
</evidence>
<protein>
    <recommendedName>
        <fullName evidence="11">Pre-mRNA-splicing factor ATP-dependent RNA helicase PRP43</fullName>
    </recommendedName>
</protein>
<dbReference type="InterPro" id="IPR007502">
    <property type="entry name" value="Helicase-assoc_dom"/>
</dbReference>
<sequence>MESIARNQATAAQIQHLEDATKNPLTGQAWPTGHEAIVQERRRMPVYGQYQQILDAYHQSQVIVLSSEQGSGKSTQVPQLILHDEFMSNLRIACTQPRRRAATELAKRVSEEMGVNLGAEVGYRVQGDRMVDEVKDKETRLVYFTEDKLIRQLLASKKLSEYACVILDEAHERTIDLDLLVALSKKLINTRKDFKLVIMSETATATRFQEYFDNCLLIQVPGRNFKVDILYLPPNSAGPSLVGEAAETVIHIHKTQKPGHILVFLPGEDEINWVCGLLKKHTTGLDIFPLHGKLSSEDQNLALTSSSGRRKCIVSTNIAEASRTIDGVVYVVDSGLSRQLHYNPRLRLNTLDIRPISQAQAQQRADRAGLTEDGKCYRLFSKADHDEMAEFTEPAIRCQALHSAVIKLVSFGHRKLLDFDWLDVPHPELLSRATQDVRDWGFLDDTAKLTDSGRRAARCPLDPMWYRAIEVADKLGCSMNMVDIAVVCSSQSSLFLRPASYRQVADVAKTAFAHPLSDHLTLANAFNAYMNARKVHRETNPPSFDLGEWCLENFLDMRALERARIHRLQVASFLVDEAKMAPTIVSVMDPDTVRKALAIALCTHTAIWCTGDQYRTVHENAPGLLSATSPLVDECYEWIVYSNFHSAGGKQYFQTATAIKAEWLAELPFFQDTRLPKKKDEDQTLRQPNVKDSLDSARARIKASKKE</sequence>
<comment type="caution">
    <text evidence="9">The sequence shown here is derived from an EMBL/GenBank/DDBJ whole genome shotgun (WGS) entry which is preliminary data.</text>
</comment>
<dbReference type="SMART" id="SM00847">
    <property type="entry name" value="HA2"/>
    <property type="match status" value="1"/>
</dbReference>
<dbReference type="InterPro" id="IPR014001">
    <property type="entry name" value="Helicase_ATP-bd"/>
</dbReference>